<feature type="transmembrane region" description="Helical" evidence="2">
    <location>
        <begin position="110"/>
        <end position="134"/>
    </location>
</feature>
<reference evidence="3" key="2">
    <citation type="submission" date="2021-08" db="EMBL/GenBank/DDBJ databases">
        <authorList>
            <person name="Eriksson T."/>
        </authorList>
    </citation>
    <scope>NUCLEOTIDE SEQUENCE</scope>
    <source>
        <strain evidence="3">Stoneville</strain>
        <tissue evidence="3">Whole head</tissue>
    </source>
</reference>
<dbReference type="Proteomes" id="UP000719412">
    <property type="component" value="Unassembled WGS sequence"/>
</dbReference>
<comment type="caution">
    <text evidence="3">The sequence shown here is derived from an EMBL/GenBank/DDBJ whole genome shotgun (WGS) entry which is preliminary data.</text>
</comment>
<feature type="compositionally biased region" description="Basic and acidic residues" evidence="1">
    <location>
        <begin position="260"/>
        <end position="272"/>
    </location>
</feature>
<dbReference type="EMBL" id="JABDTM020026942">
    <property type="protein sequence ID" value="KAH0811247.1"/>
    <property type="molecule type" value="Genomic_DNA"/>
</dbReference>
<gene>
    <name evidence="3" type="ORF">GEV33_011542</name>
</gene>
<protein>
    <submittedName>
        <fullName evidence="3">Uncharacterized protein</fullName>
    </submittedName>
</protein>
<accession>A0A8J6HBX3</accession>
<evidence type="ECO:0000313" key="4">
    <source>
        <dbReference type="Proteomes" id="UP000719412"/>
    </source>
</evidence>
<keyword evidence="2" id="KW-0812">Transmembrane</keyword>
<name>A0A8J6HBX3_TENMO</name>
<reference evidence="3" key="1">
    <citation type="journal article" date="2020" name="J Insects Food Feed">
        <title>The yellow mealworm (Tenebrio molitor) genome: a resource for the emerging insects as food and feed industry.</title>
        <authorList>
            <person name="Eriksson T."/>
            <person name="Andere A."/>
            <person name="Kelstrup H."/>
            <person name="Emery V."/>
            <person name="Picard C."/>
        </authorList>
    </citation>
    <scope>NUCLEOTIDE SEQUENCE</scope>
    <source>
        <strain evidence="3">Stoneville</strain>
        <tissue evidence="3">Whole head</tissue>
    </source>
</reference>
<dbReference type="AlphaFoldDB" id="A0A8J6HBX3"/>
<evidence type="ECO:0000256" key="1">
    <source>
        <dbReference type="SAM" id="MobiDB-lite"/>
    </source>
</evidence>
<organism evidence="3 4">
    <name type="scientific">Tenebrio molitor</name>
    <name type="common">Yellow mealworm beetle</name>
    <dbReference type="NCBI Taxonomy" id="7067"/>
    <lineage>
        <taxon>Eukaryota</taxon>
        <taxon>Metazoa</taxon>
        <taxon>Ecdysozoa</taxon>
        <taxon>Arthropoda</taxon>
        <taxon>Hexapoda</taxon>
        <taxon>Insecta</taxon>
        <taxon>Pterygota</taxon>
        <taxon>Neoptera</taxon>
        <taxon>Endopterygota</taxon>
        <taxon>Coleoptera</taxon>
        <taxon>Polyphaga</taxon>
        <taxon>Cucujiformia</taxon>
        <taxon>Tenebrionidae</taxon>
        <taxon>Tenebrio</taxon>
    </lineage>
</organism>
<feature type="transmembrane region" description="Helical" evidence="2">
    <location>
        <begin position="186"/>
        <end position="207"/>
    </location>
</feature>
<proteinExistence type="predicted"/>
<feature type="transmembrane region" description="Helical" evidence="2">
    <location>
        <begin position="77"/>
        <end position="98"/>
    </location>
</feature>
<keyword evidence="4" id="KW-1185">Reference proteome</keyword>
<keyword evidence="2" id="KW-0472">Membrane</keyword>
<keyword evidence="2" id="KW-1133">Transmembrane helix</keyword>
<sequence length="365" mass="40511">MCQNFTYEVVGQHKDCSVPKLKVPNKVNSTSVETIVLTFFSGFYSEDASSFENIVLELLQKLQFFPDYAAESSRTSVFLLCFIILDGAWIISAVSLLMGTCCGIKENLSWVFYGPWLVMTICVSIFDALASIFFGQDISETINFSNWVKFVGIDKTSEFAYLDAKNSTFLSITPSVVLCALSTRFVVIWISNLVGFFFVLQATLTVFRQSYKNPPSTPPYHAHSPATDRPDLNTSEARIRSWQLFYGAIDTTTSTQSGKSSEDLNSNRKDSGETNQSVATLEGTACYYAYPDVAESVLGERPHLEELRGQLPWSYVAPKEGASSSEMIELAYMTKKLPDSSVFGGDGDLVRSDRDLELTTAELVV</sequence>
<evidence type="ECO:0000256" key="2">
    <source>
        <dbReference type="SAM" id="Phobius"/>
    </source>
</evidence>
<feature type="region of interest" description="Disordered" evidence="1">
    <location>
        <begin position="253"/>
        <end position="276"/>
    </location>
</feature>
<evidence type="ECO:0000313" key="3">
    <source>
        <dbReference type="EMBL" id="KAH0811247.1"/>
    </source>
</evidence>